<sequence>MKCYLVALFDKEDYYKIEKIQRDISKKYKIYRNLPMLHITLEVIEDPNINKLEEVIEKIIKPYKKFKVEINGAICFDPPYKSVNLKIENKGYIMRLARIINDTLKLHGFKVRENIENWDLHVSLANTNFASREWSAKEYISACSNLKGVGMHEMAKIDRIEIWKPINNKKEMVIKSFPLKEF</sequence>
<proteinExistence type="predicted"/>
<organism evidence="1 3">
    <name type="scientific">Clostridium botulinum</name>
    <dbReference type="NCBI Taxonomy" id="1491"/>
    <lineage>
        <taxon>Bacteria</taxon>
        <taxon>Bacillati</taxon>
        <taxon>Bacillota</taxon>
        <taxon>Clostridia</taxon>
        <taxon>Eubacteriales</taxon>
        <taxon>Clostridiaceae</taxon>
        <taxon>Clostridium</taxon>
    </lineage>
</organism>
<dbReference type="Pfam" id="PF13563">
    <property type="entry name" value="2_5_RNA_ligase2"/>
    <property type="match status" value="1"/>
</dbReference>
<dbReference type="InterPro" id="IPR009097">
    <property type="entry name" value="Cyclic_Pdiesterase"/>
</dbReference>
<dbReference type="Proteomes" id="UP000663464">
    <property type="component" value="Chromosome"/>
</dbReference>
<dbReference type="SUPFAM" id="SSF55144">
    <property type="entry name" value="LigT-like"/>
    <property type="match status" value="1"/>
</dbReference>
<reference evidence="1 3" key="2">
    <citation type="submission" date="2019-04" db="EMBL/GenBank/DDBJ databases">
        <title>Genome sequencing of Clostridium botulinum Groups I-IV and Clostridium butyricum.</title>
        <authorList>
            <person name="Brunt J."/>
            <person name="Van Vliet A.H.M."/>
            <person name="Stringer S.C."/>
            <person name="Carter A.T."/>
            <person name="Peck M.W."/>
        </authorList>
    </citation>
    <scope>NUCLEOTIDE SEQUENCE [LARGE SCALE GENOMIC DNA]</scope>
    <source>
        <strain evidence="1 3">Colworth BL30</strain>
    </source>
</reference>
<dbReference type="EMBL" id="SWQE01000011">
    <property type="protein sequence ID" value="NFJ10200.1"/>
    <property type="molecule type" value="Genomic_DNA"/>
</dbReference>
<dbReference type="EMBL" id="CP069280">
    <property type="protein sequence ID" value="QRI53503.1"/>
    <property type="molecule type" value="Genomic_DNA"/>
</dbReference>
<name>A0A0A2HHY7_CLOBO</name>
<dbReference type="Gene3D" id="3.90.1140.10">
    <property type="entry name" value="Cyclic phosphodiesterase"/>
    <property type="match status" value="1"/>
</dbReference>
<gene>
    <name evidence="1" type="ORF">FC871_17320</name>
    <name evidence="2" type="ORF">JQS73_19320</name>
</gene>
<evidence type="ECO:0000313" key="3">
    <source>
        <dbReference type="Proteomes" id="UP000480039"/>
    </source>
</evidence>
<accession>A0A0A2HHY7</accession>
<dbReference type="AlphaFoldDB" id="A0A0A2HHY7"/>
<dbReference type="RefSeq" id="WP_012343756.1">
    <property type="nucleotide sequence ID" value="NZ_AP025140.1"/>
</dbReference>
<evidence type="ECO:0000313" key="2">
    <source>
        <dbReference type="EMBL" id="QRI53503.1"/>
    </source>
</evidence>
<keyword evidence="1" id="KW-0436">Ligase</keyword>
<dbReference type="GO" id="GO:0016874">
    <property type="term" value="F:ligase activity"/>
    <property type="evidence" value="ECO:0007669"/>
    <property type="project" value="UniProtKB-KW"/>
</dbReference>
<evidence type="ECO:0000313" key="1">
    <source>
        <dbReference type="EMBL" id="NFJ10200.1"/>
    </source>
</evidence>
<reference evidence="2 4" key="1">
    <citation type="journal article" date="2014" name="J. Infect. Dis.">
        <title>Molecular characterization of a novel botulinum neurotoxin type H gene.</title>
        <authorList>
            <person name="Dover N."/>
            <person name="Barash J.R."/>
            <person name="Hill K.K."/>
            <person name="Xie G."/>
            <person name="Arnon S.S."/>
        </authorList>
    </citation>
    <scope>NUCLEOTIDE SEQUENCE [LARGE SCALE GENOMIC DNA]</scope>
    <source>
        <strain evidence="2 4">IBCA10-7060</strain>
    </source>
</reference>
<evidence type="ECO:0000313" key="4">
    <source>
        <dbReference type="Proteomes" id="UP000663464"/>
    </source>
</evidence>
<protein>
    <submittedName>
        <fullName evidence="1">2'-5' RNA ligase family protein</fullName>
    </submittedName>
</protein>
<reference evidence="2" key="3">
    <citation type="submission" date="2021-02" db="EMBL/GenBank/DDBJ databases">
        <authorList>
            <person name="Dover N."/>
            <person name="Barash J.R."/>
            <person name="Bell J.M."/>
            <person name="Sylvester M.D."/>
            <person name="Arnon S."/>
        </authorList>
    </citation>
    <scope>NUCLEOTIDE SEQUENCE</scope>
    <source>
        <strain evidence="2">IBCA10-7060</strain>
    </source>
</reference>
<dbReference type="Proteomes" id="UP000480039">
    <property type="component" value="Unassembled WGS sequence"/>
</dbReference>